<proteinExistence type="inferred from homology"/>
<dbReference type="Pfam" id="PF04519">
    <property type="entry name" value="Bactofilin"/>
    <property type="match status" value="1"/>
</dbReference>
<dbReference type="RefSeq" id="WP_114706307.1">
    <property type="nucleotide sequence ID" value="NZ_QDKL01000002.1"/>
</dbReference>
<dbReference type="Proteomes" id="UP000443582">
    <property type="component" value="Unassembled WGS sequence"/>
</dbReference>
<name>A0ABY0IF69_9BACT</name>
<protein>
    <submittedName>
        <fullName evidence="2">Polymer-forming cytoskeletal protein</fullName>
    </submittedName>
</protein>
<organism evidence="2 3">
    <name type="scientific">Halobacteriovorax vibrionivorans</name>
    <dbReference type="NCBI Taxonomy" id="2152716"/>
    <lineage>
        <taxon>Bacteria</taxon>
        <taxon>Pseudomonadati</taxon>
        <taxon>Bdellovibrionota</taxon>
        <taxon>Bacteriovoracia</taxon>
        <taxon>Bacteriovoracales</taxon>
        <taxon>Halobacteriovoraceae</taxon>
        <taxon>Halobacteriovorax</taxon>
    </lineage>
</organism>
<comment type="caution">
    <text evidence="2">The sequence shown here is derived from an EMBL/GenBank/DDBJ whole genome shotgun (WGS) entry which is preliminary data.</text>
</comment>
<dbReference type="PANTHER" id="PTHR35024">
    <property type="entry name" value="HYPOTHETICAL CYTOSOLIC PROTEIN"/>
    <property type="match status" value="1"/>
</dbReference>
<sequence>MDLRDQNFTFVGIGSVIKGDIVLKGPSHICSTIEGDIQIDESFTLTIEPQGIVEGRIRCGDLNIYGEVSGDITAQGKVKVFPTGVVKGQIVAKNINIAPGATVNMQGHTLESQS</sequence>
<evidence type="ECO:0000313" key="2">
    <source>
        <dbReference type="EMBL" id="RZF21240.1"/>
    </source>
</evidence>
<accession>A0ABY0IF69</accession>
<dbReference type="PANTHER" id="PTHR35024:SF4">
    <property type="entry name" value="POLYMER-FORMING CYTOSKELETAL PROTEIN"/>
    <property type="match status" value="1"/>
</dbReference>
<evidence type="ECO:0000256" key="1">
    <source>
        <dbReference type="ARBA" id="ARBA00044755"/>
    </source>
</evidence>
<dbReference type="InterPro" id="IPR007607">
    <property type="entry name" value="BacA/B"/>
</dbReference>
<dbReference type="EMBL" id="QDKL01000002">
    <property type="protein sequence ID" value="RZF21240.1"/>
    <property type="molecule type" value="Genomic_DNA"/>
</dbReference>
<gene>
    <name evidence="2" type="ORF">DAY19_06035</name>
</gene>
<keyword evidence="3" id="KW-1185">Reference proteome</keyword>
<reference evidence="3" key="1">
    <citation type="journal article" date="2019" name="Int. J. Syst. Evol. Microbiol.">
        <title>Halobacteriovorax valvorus sp. nov., a novel prokaryotic predator isolated from coastal seawater of China.</title>
        <authorList>
            <person name="Chen M.-X."/>
        </authorList>
    </citation>
    <scope>NUCLEOTIDE SEQUENCE [LARGE SCALE GENOMIC DNA]</scope>
    <source>
        <strain evidence="3">BL9</strain>
    </source>
</reference>
<comment type="similarity">
    <text evidence="1">Belongs to the bactofilin family.</text>
</comment>
<evidence type="ECO:0000313" key="3">
    <source>
        <dbReference type="Proteomes" id="UP000443582"/>
    </source>
</evidence>